<evidence type="ECO:0000256" key="13">
    <source>
        <dbReference type="ARBA" id="ARBA00022741"/>
    </source>
</evidence>
<keyword evidence="19" id="KW-0969">Cilium</keyword>
<keyword evidence="6" id="KW-1003">Cell membrane</keyword>
<dbReference type="PROSITE" id="PS00107">
    <property type="entry name" value="PROTEIN_KINASE_ATP"/>
    <property type="match status" value="1"/>
</dbReference>
<dbReference type="GO" id="GO:0020005">
    <property type="term" value="C:symbiont-containing vacuole membrane"/>
    <property type="evidence" value="ECO:0007669"/>
    <property type="project" value="UniProtKB-SubCell"/>
</dbReference>
<evidence type="ECO:0000313" key="32">
    <source>
        <dbReference type="EMBL" id="CEM12751.1"/>
    </source>
</evidence>
<feature type="compositionally biased region" description="Basic and acidic residues" evidence="29">
    <location>
        <begin position="87"/>
        <end position="100"/>
    </location>
</feature>
<dbReference type="CDD" id="cd00051">
    <property type="entry name" value="EFh"/>
    <property type="match status" value="1"/>
</dbReference>
<dbReference type="InterPro" id="IPR050205">
    <property type="entry name" value="CDPK_Ser/Thr_kinases"/>
</dbReference>
<feature type="domain" description="EF-hand" evidence="31">
    <location>
        <begin position="523"/>
        <end position="558"/>
    </location>
</feature>
<comment type="subcellular location">
    <subcellularLocation>
        <location evidence="3">Cell membrane</location>
        <topology evidence="3">Lipid-anchor</topology>
        <orientation evidence="3">Cytoplasmic side</orientation>
    </subcellularLocation>
    <subcellularLocation>
        <location evidence="2">Cell projection</location>
        <location evidence="2">Cilium</location>
        <location evidence="2">Flagellum</location>
    </subcellularLocation>
    <subcellularLocation>
        <location evidence="4">Host cell membrane</location>
        <topology evidence="4">Lipid-anchor</topology>
    </subcellularLocation>
    <subcellularLocation>
        <location evidence="26">Parasitophorous vacuole membrane</location>
        <topology evidence="26">Lipid-anchor</topology>
    </subcellularLocation>
</comment>
<evidence type="ECO:0000259" key="31">
    <source>
        <dbReference type="PROSITE" id="PS50222"/>
    </source>
</evidence>
<dbReference type="InterPro" id="IPR008271">
    <property type="entry name" value="Ser/Thr_kinase_AS"/>
</dbReference>
<evidence type="ECO:0000256" key="12">
    <source>
        <dbReference type="ARBA" id="ARBA00022737"/>
    </source>
</evidence>
<sequence>MWCTGPLPTFSNAAIVKESRASSRELKLALEADLCSSFEAGAALHSSAGPSSSVHLFAGVMGNCNNTGSSSEPPAVSHPSASNGQPKEVKKEDVTHEHNARAASLSRPEHVVTAASSHEDLKVGKGMFVSGRTGKITDSYRMGEKLGDGAFGCVRKAVHRETNQVRAVKTISKQAVAKGDEKEKLFAEVAALKELDHPNIMNLFEFYEDQKHYHLVSELLTGGELFDKVIEMNHFSEAMAAESIAQVLSGVVYCHKRNIVHRDLKPENLLLESKAEGAPIKIIDFGTAKLFPRDNGKGMLMSQKLGTPYYVAPEVLRGRYDEKCDVWSSGVILYILLVGYPPFNGEDDNAILRAVESGKYSTKGSEWRNISKEAKNLLAKMLEYSPSRRVSAEEALSDPWIQKYRSVHISKPTSADLTSSLGRLKQFKSSQRLQQAALTFIISQLATKEEKEKLTETFKHLDANGDGMLSREELLTGYKDIMGDADAAAEEVERILQTVDSDHSGMIDYTEFLVAAMDRRTFLSEKKLEAAFRAFDKDGSGKISKDELAAVFGVGQNIAEDLFEEMIREADKDGDGEVDMDEFKSLFQQLLRSPTIGVAETGQISKVNQHN</sequence>
<evidence type="ECO:0000256" key="19">
    <source>
        <dbReference type="ARBA" id="ARBA00023069"/>
    </source>
</evidence>
<keyword evidence="18" id="KW-1043">Host membrane</keyword>
<comment type="catalytic activity">
    <reaction evidence="24">
        <text>L-threonyl-[protein] + ATP = O-phospho-L-threonyl-[protein] + ADP + H(+)</text>
        <dbReference type="Rhea" id="RHEA:46608"/>
        <dbReference type="Rhea" id="RHEA-COMP:11060"/>
        <dbReference type="Rhea" id="RHEA-COMP:11605"/>
        <dbReference type="ChEBI" id="CHEBI:15378"/>
        <dbReference type="ChEBI" id="CHEBI:30013"/>
        <dbReference type="ChEBI" id="CHEBI:30616"/>
        <dbReference type="ChEBI" id="CHEBI:61977"/>
        <dbReference type="ChEBI" id="CHEBI:456216"/>
        <dbReference type="EC" id="2.7.11.1"/>
    </reaction>
</comment>
<keyword evidence="14" id="KW-0418">Kinase</keyword>
<comment type="similarity">
    <text evidence="23">Belongs to the protein kinase superfamily. Ser/Thr protein kinase family. CDPK subfamily.</text>
</comment>
<evidence type="ECO:0000256" key="20">
    <source>
        <dbReference type="ARBA" id="ARBA00023139"/>
    </source>
</evidence>
<keyword evidence="12" id="KW-0677">Repeat</keyword>
<evidence type="ECO:0000256" key="17">
    <source>
        <dbReference type="ARBA" id="ARBA00022846"/>
    </source>
</evidence>
<accession>A0A0G4FGX0</accession>
<dbReference type="OrthoDB" id="40902at2759"/>
<dbReference type="FunFam" id="3.30.200.20:FF:000315">
    <property type="entry name" value="Calcium-dependent protein kinase 3"/>
    <property type="match status" value="1"/>
</dbReference>
<evidence type="ECO:0000256" key="2">
    <source>
        <dbReference type="ARBA" id="ARBA00004230"/>
    </source>
</evidence>
<keyword evidence="20" id="KW-0564">Palmitate</keyword>
<keyword evidence="22" id="KW-0449">Lipoprotein</keyword>
<evidence type="ECO:0000256" key="25">
    <source>
        <dbReference type="ARBA" id="ARBA00048679"/>
    </source>
</evidence>
<feature type="domain" description="EF-hand" evidence="31">
    <location>
        <begin position="560"/>
        <end position="593"/>
    </location>
</feature>
<evidence type="ECO:0000256" key="9">
    <source>
        <dbReference type="ARBA" id="ARBA00022679"/>
    </source>
</evidence>
<keyword evidence="10" id="KW-0519">Myristate</keyword>
<dbReference type="VEuPathDB" id="CryptoDB:Vbra_15452"/>
<evidence type="ECO:0000256" key="11">
    <source>
        <dbReference type="ARBA" id="ARBA00022723"/>
    </source>
</evidence>
<evidence type="ECO:0000256" key="27">
    <source>
        <dbReference type="ARBA" id="ARBA00068067"/>
    </source>
</evidence>
<evidence type="ECO:0000256" key="10">
    <source>
        <dbReference type="ARBA" id="ARBA00022707"/>
    </source>
</evidence>
<keyword evidence="21" id="KW-0966">Cell projection</keyword>
<dbReference type="PhylomeDB" id="A0A0G4FGX0"/>
<dbReference type="InParanoid" id="A0A0G4FGX0"/>
<evidence type="ECO:0000256" key="3">
    <source>
        <dbReference type="ARBA" id="ARBA00004342"/>
    </source>
</evidence>
<dbReference type="GO" id="GO:0020002">
    <property type="term" value="C:host cell plasma membrane"/>
    <property type="evidence" value="ECO:0007669"/>
    <property type="project" value="UniProtKB-SubCell"/>
</dbReference>
<feature type="region of interest" description="Disordered" evidence="29">
    <location>
        <begin position="67"/>
        <end position="110"/>
    </location>
</feature>
<dbReference type="CDD" id="cd05117">
    <property type="entry name" value="STKc_CAMK"/>
    <property type="match status" value="1"/>
</dbReference>
<dbReference type="STRING" id="1169540.A0A0G4FGX0"/>
<protein>
    <recommendedName>
        <fullName evidence="27">Calcium-dependent protein kinase 1</fullName>
        <ecNumber evidence="5">2.7.11.1</ecNumber>
    </recommendedName>
</protein>
<dbReference type="InterPro" id="IPR002048">
    <property type="entry name" value="EF_hand_dom"/>
</dbReference>
<keyword evidence="33" id="KW-1185">Reference proteome</keyword>
<dbReference type="GO" id="GO:0005886">
    <property type="term" value="C:plasma membrane"/>
    <property type="evidence" value="ECO:0007669"/>
    <property type="project" value="UniProtKB-SubCell"/>
</dbReference>
<comment type="cofactor">
    <cofactor evidence="1">
        <name>Mg(2+)</name>
        <dbReference type="ChEBI" id="CHEBI:18420"/>
    </cofactor>
</comment>
<evidence type="ECO:0000259" key="30">
    <source>
        <dbReference type="PROSITE" id="PS50011"/>
    </source>
</evidence>
<evidence type="ECO:0000256" key="24">
    <source>
        <dbReference type="ARBA" id="ARBA00047899"/>
    </source>
</evidence>
<proteinExistence type="inferred from homology"/>
<dbReference type="FunFam" id="1.10.510.10:FF:000398">
    <property type="entry name" value="Calcium-dependent protein kinase 1"/>
    <property type="match status" value="1"/>
</dbReference>
<name>A0A0G4FGX0_VITBC</name>
<comment type="catalytic activity">
    <reaction evidence="25">
        <text>L-seryl-[protein] + ATP = O-phospho-L-seryl-[protein] + ADP + H(+)</text>
        <dbReference type="Rhea" id="RHEA:17989"/>
        <dbReference type="Rhea" id="RHEA-COMP:9863"/>
        <dbReference type="Rhea" id="RHEA-COMP:11604"/>
        <dbReference type="ChEBI" id="CHEBI:15378"/>
        <dbReference type="ChEBI" id="CHEBI:29999"/>
        <dbReference type="ChEBI" id="CHEBI:30616"/>
        <dbReference type="ChEBI" id="CHEBI:83421"/>
        <dbReference type="ChEBI" id="CHEBI:456216"/>
        <dbReference type="EC" id="2.7.11.1"/>
    </reaction>
</comment>
<evidence type="ECO:0000256" key="7">
    <source>
        <dbReference type="ARBA" id="ARBA00022511"/>
    </source>
</evidence>
<dbReference type="GO" id="GO:0031514">
    <property type="term" value="C:motile cilium"/>
    <property type="evidence" value="ECO:0007669"/>
    <property type="project" value="UniProtKB-SubCell"/>
</dbReference>
<dbReference type="SUPFAM" id="SSF47473">
    <property type="entry name" value="EF-hand"/>
    <property type="match status" value="1"/>
</dbReference>
<dbReference type="SMART" id="SM00054">
    <property type="entry name" value="EFh"/>
    <property type="match status" value="4"/>
</dbReference>
<evidence type="ECO:0000313" key="33">
    <source>
        <dbReference type="Proteomes" id="UP000041254"/>
    </source>
</evidence>
<feature type="domain" description="Protein kinase" evidence="30">
    <location>
        <begin position="140"/>
        <end position="401"/>
    </location>
</feature>
<dbReference type="GO" id="GO:0005524">
    <property type="term" value="F:ATP binding"/>
    <property type="evidence" value="ECO:0007669"/>
    <property type="project" value="UniProtKB-UniRule"/>
</dbReference>
<dbReference type="EMBL" id="CDMY01000436">
    <property type="protein sequence ID" value="CEM12751.1"/>
    <property type="molecule type" value="Genomic_DNA"/>
</dbReference>
<dbReference type="Gene3D" id="1.10.510.10">
    <property type="entry name" value="Transferase(Phosphotransferase) domain 1"/>
    <property type="match status" value="1"/>
</dbReference>
<keyword evidence="11" id="KW-0479">Metal-binding</keyword>
<keyword evidence="17" id="KW-0282">Flagellum</keyword>
<dbReference type="PANTHER" id="PTHR24349">
    <property type="entry name" value="SERINE/THREONINE-PROTEIN KINASE"/>
    <property type="match status" value="1"/>
</dbReference>
<dbReference type="Pfam" id="PF00069">
    <property type="entry name" value="Pkinase"/>
    <property type="match status" value="1"/>
</dbReference>
<dbReference type="EC" id="2.7.11.1" evidence="5"/>
<evidence type="ECO:0000256" key="23">
    <source>
        <dbReference type="ARBA" id="ARBA00024334"/>
    </source>
</evidence>
<keyword evidence="18" id="KW-0472">Membrane</keyword>
<evidence type="ECO:0000256" key="4">
    <source>
        <dbReference type="ARBA" id="ARBA00004425"/>
    </source>
</evidence>
<dbReference type="FunCoup" id="A0A0G4FGX0">
    <property type="interactions" value="3"/>
</dbReference>
<evidence type="ECO:0000256" key="6">
    <source>
        <dbReference type="ARBA" id="ARBA00022475"/>
    </source>
</evidence>
<gene>
    <name evidence="32" type="ORF">Vbra_15452</name>
</gene>
<dbReference type="Gene3D" id="1.10.238.10">
    <property type="entry name" value="EF-hand"/>
    <property type="match status" value="2"/>
</dbReference>
<evidence type="ECO:0000256" key="22">
    <source>
        <dbReference type="ARBA" id="ARBA00023288"/>
    </source>
</evidence>
<evidence type="ECO:0000256" key="16">
    <source>
        <dbReference type="ARBA" id="ARBA00022840"/>
    </source>
</evidence>
<evidence type="ECO:0000256" key="14">
    <source>
        <dbReference type="ARBA" id="ARBA00022777"/>
    </source>
</evidence>
<evidence type="ECO:0000256" key="15">
    <source>
        <dbReference type="ARBA" id="ARBA00022837"/>
    </source>
</evidence>
<dbReference type="InterPro" id="IPR011009">
    <property type="entry name" value="Kinase-like_dom_sf"/>
</dbReference>
<dbReference type="PROSITE" id="PS50011">
    <property type="entry name" value="PROTEIN_KINASE_DOM"/>
    <property type="match status" value="1"/>
</dbReference>
<evidence type="ECO:0000256" key="21">
    <source>
        <dbReference type="ARBA" id="ARBA00023273"/>
    </source>
</evidence>
<keyword evidence="13 28" id="KW-0547">Nucleotide-binding</keyword>
<evidence type="ECO:0000256" key="28">
    <source>
        <dbReference type="PROSITE-ProRule" id="PRU10141"/>
    </source>
</evidence>
<evidence type="ECO:0000256" key="29">
    <source>
        <dbReference type="SAM" id="MobiDB-lite"/>
    </source>
</evidence>
<evidence type="ECO:0000256" key="1">
    <source>
        <dbReference type="ARBA" id="ARBA00001946"/>
    </source>
</evidence>
<feature type="domain" description="EF-hand" evidence="31">
    <location>
        <begin position="487"/>
        <end position="522"/>
    </location>
</feature>
<keyword evidence="15" id="KW-0106">Calcium</keyword>
<evidence type="ECO:0000256" key="26">
    <source>
        <dbReference type="ARBA" id="ARBA00060437"/>
    </source>
</evidence>
<keyword evidence="8" id="KW-0723">Serine/threonine-protein kinase</keyword>
<dbReference type="InterPro" id="IPR011992">
    <property type="entry name" value="EF-hand-dom_pair"/>
</dbReference>
<dbReference type="SUPFAM" id="SSF56112">
    <property type="entry name" value="Protein kinase-like (PK-like)"/>
    <property type="match status" value="1"/>
</dbReference>
<keyword evidence="7" id="KW-1032">Host cell membrane</keyword>
<dbReference type="PROSITE" id="PS00018">
    <property type="entry name" value="EF_HAND_1"/>
    <property type="match status" value="4"/>
</dbReference>
<dbReference type="SMART" id="SM00220">
    <property type="entry name" value="S_TKc"/>
    <property type="match status" value="1"/>
</dbReference>
<reference evidence="32 33" key="1">
    <citation type="submission" date="2014-11" db="EMBL/GenBank/DDBJ databases">
        <authorList>
            <person name="Zhu J."/>
            <person name="Qi W."/>
            <person name="Song R."/>
        </authorList>
    </citation>
    <scope>NUCLEOTIDE SEQUENCE [LARGE SCALE GENOMIC DNA]</scope>
</reference>
<dbReference type="Proteomes" id="UP000041254">
    <property type="component" value="Unassembled WGS sequence"/>
</dbReference>
<dbReference type="Gene3D" id="3.30.200.20">
    <property type="entry name" value="Phosphorylase Kinase, domain 1"/>
    <property type="match status" value="1"/>
</dbReference>
<evidence type="ECO:0000256" key="18">
    <source>
        <dbReference type="ARBA" id="ARBA00022870"/>
    </source>
</evidence>
<feature type="binding site" evidence="28">
    <location>
        <position position="178"/>
    </location>
    <ligand>
        <name>ATP</name>
        <dbReference type="ChEBI" id="CHEBI:30616"/>
    </ligand>
</feature>
<dbReference type="PROSITE" id="PS50222">
    <property type="entry name" value="EF_HAND_2"/>
    <property type="match status" value="4"/>
</dbReference>
<dbReference type="Pfam" id="PF13499">
    <property type="entry name" value="EF-hand_7"/>
    <property type="match status" value="2"/>
</dbReference>
<dbReference type="InterPro" id="IPR000719">
    <property type="entry name" value="Prot_kinase_dom"/>
</dbReference>
<dbReference type="PROSITE" id="PS00108">
    <property type="entry name" value="PROTEIN_KINASE_ST"/>
    <property type="match status" value="1"/>
</dbReference>
<dbReference type="AlphaFoldDB" id="A0A0G4FGX0"/>
<dbReference type="InterPro" id="IPR017441">
    <property type="entry name" value="Protein_kinase_ATP_BS"/>
</dbReference>
<keyword evidence="16 28" id="KW-0067">ATP-binding</keyword>
<feature type="domain" description="EF-hand" evidence="31">
    <location>
        <begin position="449"/>
        <end position="484"/>
    </location>
</feature>
<evidence type="ECO:0000256" key="8">
    <source>
        <dbReference type="ARBA" id="ARBA00022527"/>
    </source>
</evidence>
<dbReference type="GO" id="GO:0005509">
    <property type="term" value="F:calcium ion binding"/>
    <property type="evidence" value="ECO:0007669"/>
    <property type="project" value="InterPro"/>
</dbReference>
<organism evidence="32 33">
    <name type="scientific">Vitrella brassicaformis (strain CCMP3155)</name>
    <dbReference type="NCBI Taxonomy" id="1169540"/>
    <lineage>
        <taxon>Eukaryota</taxon>
        <taxon>Sar</taxon>
        <taxon>Alveolata</taxon>
        <taxon>Colpodellida</taxon>
        <taxon>Vitrellaceae</taxon>
        <taxon>Vitrella</taxon>
    </lineage>
</organism>
<dbReference type="OMA" id="WFAMHAP"/>
<dbReference type="GO" id="GO:0004674">
    <property type="term" value="F:protein serine/threonine kinase activity"/>
    <property type="evidence" value="ECO:0007669"/>
    <property type="project" value="UniProtKB-KW"/>
</dbReference>
<dbReference type="FunFam" id="1.10.238.10:FF:000199">
    <property type="entry name" value="Uncharacterized protein"/>
    <property type="match status" value="1"/>
</dbReference>
<evidence type="ECO:0000256" key="5">
    <source>
        <dbReference type="ARBA" id="ARBA00012513"/>
    </source>
</evidence>
<dbReference type="InterPro" id="IPR018247">
    <property type="entry name" value="EF_Hand_1_Ca_BS"/>
</dbReference>
<keyword evidence="9" id="KW-0808">Transferase</keyword>